<accession>A0A0E0F063</accession>
<dbReference type="EnsemblPlants" id="OMERI10G12910.1">
    <property type="protein sequence ID" value="OMERI10G12910.1"/>
    <property type="gene ID" value="OMERI10G12910"/>
</dbReference>
<dbReference type="HOGENOM" id="CLU_2691899_0_0_1"/>
<reference evidence="1" key="2">
    <citation type="submission" date="2018-05" db="EMBL/GenBank/DDBJ databases">
        <title>OmerRS3 (Oryza meridionalis Reference Sequence Version 3).</title>
        <authorList>
            <person name="Zhang J."/>
            <person name="Kudrna D."/>
            <person name="Lee S."/>
            <person name="Talag J."/>
            <person name="Welchert J."/>
            <person name="Wing R.A."/>
        </authorList>
    </citation>
    <scope>NUCLEOTIDE SEQUENCE [LARGE SCALE GENOMIC DNA]</scope>
    <source>
        <strain evidence="1">cv. OR44</strain>
    </source>
</reference>
<proteinExistence type="predicted"/>
<dbReference type="Gramene" id="OMERI10G12910.1">
    <property type="protein sequence ID" value="OMERI10G12910.1"/>
    <property type="gene ID" value="OMERI10G12910"/>
</dbReference>
<protein>
    <submittedName>
        <fullName evidence="1">Uncharacterized protein</fullName>
    </submittedName>
</protein>
<reference evidence="1" key="1">
    <citation type="submission" date="2015-04" db="UniProtKB">
        <authorList>
            <consortium name="EnsemblPlants"/>
        </authorList>
    </citation>
    <scope>IDENTIFICATION</scope>
</reference>
<dbReference type="AlphaFoldDB" id="A0A0E0F063"/>
<name>A0A0E0F063_9ORYZ</name>
<dbReference type="Proteomes" id="UP000008021">
    <property type="component" value="Chromosome 10"/>
</dbReference>
<evidence type="ECO:0000313" key="2">
    <source>
        <dbReference type="Proteomes" id="UP000008021"/>
    </source>
</evidence>
<organism evidence="1">
    <name type="scientific">Oryza meridionalis</name>
    <dbReference type="NCBI Taxonomy" id="40149"/>
    <lineage>
        <taxon>Eukaryota</taxon>
        <taxon>Viridiplantae</taxon>
        <taxon>Streptophyta</taxon>
        <taxon>Embryophyta</taxon>
        <taxon>Tracheophyta</taxon>
        <taxon>Spermatophyta</taxon>
        <taxon>Magnoliopsida</taxon>
        <taxon>Liliopsida</taxon>
        <taxon>Poales</taxon>
        <taxon>Poaceae</taxon>
        <taxon>BOP clade</taxon>
        <taxon>Oryzoideae</taxon>
        <taxon>Oryzeae</taxon>
        <taxon>Oryzinae</taxon>
        <taxon>Oryza</taxon>
    </lineage>
</organism>
<keyword evidence="2" id="KW-1185">Reference proteome</keyword>
<sequence length="74" mass="7815">MVALETELDEPVCVRHDAAHGMGQLQPTGQLGFLEAIDAGRWGSSPIYSLNGQGPRAVRTLEPFGALVPGLVIC</sequence>
<evidence type="ECO:0000313" key="1">
    <source>
        <dbReference type="EnsemblPlants" id="OMERI10G12910.1"/>
    </source>
</evidence>